<evidence type="ECO:0008006" key="4">
    <source>
        <dbReference type="Google" id="ProtNLM"/>
    </source>
</evidence>
<dbReference type="EMBL" id="CABVGX010000010">
    <property type="protein sequence ID" value="VVM71083.1"/>
    <property type="molecule type" value="Genomic_DNA"/>
</dbReference>
<protein>
    <recommendedName>
        <fullName evidence="4">Peptidase M11 gametolysin domain-containing protein</fullName>
    </recommendedName>
</protein>
<dbReference type="OrthoDB" id="9790784at2"/>
<dbReference type="AlphaFoldDB" id="A0A5E6RWP8"/>
<evidence type="ECO:0000256" key="1">
    <source>
        <dbReference type="SAM" id="SignalP"/>
    </source>
</evidence>
<dbReference type="RefSeq" id="WP_150580128.1">
    <property type="nucleotide sequence ID" value="NZ_CABVGX010000010.1"/>
</dbReference>
<feature type="chain" id="PRO_5022791361" description="Peptidase M11 gametolysin domain-containing protein" evidence="1">
    <location>
        <begin position="20"/>
        <end position="473"/>
    </location>
</feature>
<evidence type="ECO:0000313" key="2">
    <source>
        <dbReference type="EMBL" id="VVM71083.1"/>
    </source>
</evidence>
<keyword evidence="1" id="KW-0732">Signal</keyword>
<accession>A0A5E6RWP8</accession>
<gene>
    <name evidence="2" type="ORF">PS645_01768</name>
</gene>
<proteinExistence type="predicted"/>
<dbReference type="SUPFAM" id="SSF55486">
    <property type="entry name" value="Metalloproteases ('zincins'), catalytic domain"/>
    <property type="match status" value="1"/>
</dbReference>
<organism evidence="2 3">
    <name type="scientific">Pseudomonas fluorescens</name>
    <dbReference type="NCBI Taxonomy" id="294"/>
    <lineage>
        <taxon>Bacteria</taxon>
        <taxon>Pseudomonadati</taxon>
        <taxon>Pseudomonadota</taxon>
        <taxon>Gammaproteobacteria</taxon>
        <taxon>Pseudomonadales</taxon>
        <taxon>Pseudomonadaceae</taxon>
        <taxon>Pseudomonas</taxon>
    </lineage>
</organism>
<dbReference type="Proteomes" id="UP000325607">
    <property type="component" value="Unassembled WGS sequence"/>
</dbReference>
<sequence length="473" mass="50199" precursor="true">MLTKVMMGAALVLSSGAQAEGLQSVDNFRYDEHDALPGTMSLPDPAVNGRPQLGEKNVLVTVTNWQGENTLDKTKIEKHTLSTDVDSLRSYITAASKGKLTLNGRVVSYTSGPRPQGCKPSGQVNQISLATAEGLKAAAANGIDPKSVDYWINVIDCHGGASAWMPGNTMGVYGMAGGPHVYKHEFGHNLGYAHGSTYTRCPRSGDIVNAPTGCSMVGYGDTGDSVSGGGTLYPAFNRWYSGWLDDKQAATIKSTGLYRLGVLGGSGPQLYLIERPGDGARTVNYLSLEYRKPTIFDDFEETDNRVNGVWARFSTIVYYNNFIMNTQLDGTPETATTADPALLPGKILKDEPAGITVAVCSASDKEATIAVGVSGESAPSCDVPYLSTPRESAVTGPAPIFSGGTALLGSTVVVITAGNPSDVLATTKSDDKGNWSVRSKELKGGTKWIQVGQALNGQPTKWSEPQSFHVRWE</sequence>
<evidence type="ECO:0000313" key="3">
    <source>
        <dbReference type="Proteomes" id="UP000325607"/>
    </source>
</evidence>
<name>A0A5E6RWP8_PSEFL</name>
<reference evidence="2 3" key="1">
    <citation type="submission" date="2019-09" db="EMBL/GenBank/DDBJ databases">
        <authorList>
            <person name="Chandra G."/>
            <person name="Truman W A."/>
        </authorList>
    </citation>
    <scope>NUCLEOTIDE SEQUENCE [LARGE SCALE GENOMIC DNA]</scope>
    <source>
        <strain evidence="2">PS645</strain>
    </source>
</reference>
<feature type="signal peptide" evidence="1">
    <location>
        <begin position="1"/>
        <end position="19"/>
    </location>
</feature>